<feature type="domain" description="Core-binding (CB)" evidence="7">
    <location>
        <begin position="1"/>
        <end position="80"/>
    </location>
</feature>
<dbReference type="Proteomes" id="UP000014539">
    <property type="component" value="Unassembled WGS sequence"/>
</dbReference>
<evidence type="ECO:0008006" key="10">
    <source>
        <dbReference type="Google" id="ProtNLM"/>
    </source>
</evidence>
<dbReference type="GO" id="GO:0006310">
    <property type="term" value="P:DNA recombination"/>
    <property type="evidence" value="ECO:0007669"/>
    <property type="project" value="UniProtKB-KW"/>
</dbReference>
<dbReference type="PATRIC" id="fig|883165.3.peg.779"/>
<dbReference type="PANTHER" id="PTHR30349:SF64">
    <property type="entry name" value="PROPHAGE INTEGRASE INTD-RELATED"/>
    <property type="match status" value="1"/>
</dbReference>
<dbReference type="GO" id="GO:0015074">
    <property type="term" value="P:DNA integration"/>
    <property type="evidence" value="ECO:0007669"/>
    <property type="project" value="UniProtKB-KW"/>
</dbReference>
<dbReference type="InterPro" id="IPR010998">
    <property type="entry name" value="Integrase_recombinase_N"/>
</dbReference>
<protein>
    <recommendedName>
        <fullName evidence="10">Tyr recombinase domain-containing protein</fullName>
    </recommendedName>
</protein>
<dbReference type="Gene3D" id="1.10.150.130">
    <property type="match status" value="1"/>
</dbReference>
<dbReference type="InterPro" id="IPR004107">
    <property type="entry name" value="Integrase_SAM-like_N"/>
</dbReference>
<comment type="caution">
    <text evidence="8">The sequence shown here is derived from an EMBL/GenBank/DDBJ whole genome shotgun (WGS) entry which is preliminary data.</text>
</comment>
<evidence type="ECO:0000313" key="8">
    <source>
        <dbReference type="EMBL" id="EPH09245.1"/>
    </source>
</evidence>
<sequence>MKFSYYSDLYLKLGKDYWKNSTFEKNKGIVKNRLSFFKDMPIKDIKPSLIKLWLNNIDDVSNKSKKHYLNSLSLIFQLALEDEEINKNPIIFIKKLHHKTPRIEPFSNDEVIKILRYSTKFNDKYQLFLKIGFYTGMRTGEILSLKFNEVDLKNKVIYINSTRSRFGENSPKTIYSIRTIPIINLLYDSLKSYMQNYQNNIYLLQTQYDEPYRDTQVFTKRFWKPTLKALNIDYRRLYNMRHTYATNMLYQNIVTPVELAKLLGHSNPKMIYDVYVNYLNSNLKDFNREIQIY</sequence>
<dbReference type="InterPro" id="IPR013762">
    <property type="entry name" value="Integrase-like_cat_sf"/>
</dbReference>
<dbReference type="Pfam" id="PF00589">
    <property type="entry name" value="Phage_integrase"/>
    <property type="match status" value="1"/>
</dbReference>
<keyword evidence="2" id="KW-0229">DNA integration</keyword>
<keyword evidence="4" id="KW-0233">DNA recombination</keyword>
<keyword evidence="3 5" id="KW-0238">DNA-binding</keyword>
<proteinExistence type="inferred from homology"/>
<keyword evidence="9" id="KW-1185">Reference proteome</keyword>
<dbReference type="SUPFAM" id="SSF56349">
    <property type="entry name" value="DNA breaking-rejoining enzymes"/>
    <property type="match status" value="1"/>
</dbReference>
<dbReference type="Gene3D" id="1.10.443.10">
    <property type="entry name" value="Intergrase catalytic core"/>
    <property type="match status" value="1"/>
</dbReference>
<accession>S3YL88</accession>
<gene>
    <name evidence="8" type="ORF">HMPREF9309_00764</name>
</gene>
<name>S3YL88_9BACT</name>
<evidence type="ECO:0000256" key="5">
    <source>
        <dbReference type="PROSITE-ProRule" id="PRU01248"/>
    </source>
</evidence>
<dbReference type="CDD" id="cd01189">
    <property type="entry name" value="INT_ICEBs1_C_like"/>
    <property type="match status" value="1"/>
</dbReference>
<feature type="domain" description="Tyr recombinase" evidence="6">
    <location>
        <begin position="101"/>
        <end position="293"/>
    </location>
</feature>
<dbReference type="PROSITE" id="PS51900">
    <property type="entry name" value="CB"/>
    <property type="match status" value="1"/>
</dbReference>
<reference evidence="8 9" key="1">
    <citation type="submission" date="2013-06" db="EMBL/GenBank/DDBJ databases">
        <title>The Genome Sequence of Campylobacter ureolyticus ACS-301-V-SCH3B.</title>
        <authorList>
            <consortium name="The Broad Institute Genomics Platform"/>
            <person name="Earl A."/>
            <person name="Ward D."/>
            <person name="Feldgarden M."/>
            <person name="Gevers D."/>
            <person name="Saerens B."/>
            <person name="Vaneechoutte M."/>
            <person name="Walker B."/>
            <person name="Young S."/>
            <person name="Zeng Q."/>
            <person name="Gargeya S."/>
            <person name="Fitzgerald M."/>
            <person name="Haas B."/>
            <person name="Abouelleil A."/>
            <person name="Allen A.W."/>
            <person name="Alvarado L."/>
            <person name="Arachchi H.M."/>
            <person name="Berlin A.M."/>
            <person name="Chapman S.B."/>
            <person name="Gainer-Dewar J."/>
            <person name="Goldberg J."/>
            <person name="Griggs A."/>
            <person name="Gujja S."/>
            <person name="Hansen M."/>
            <person name="Howarth C."/>
            <person name="Imamovic A."/>
            <person name="Ireland A."/>
            <person name="Larimer J."/>
            <person name="McCowan C."/>
            <person name="Murphy C."/>
            <person name="Pearson M."/>
            <person name="Poon T.W."/>
            <person name="Priest M."/>
            <person name="Roberts A."/>
            <person name="Saif S."/>
            <person name="Shea T."/>
            <person name="Sisk P."/>
            <person name="Sykes S."/>
            <person name="Wortman J."/>
            <person name="Nusbaum C."/>
            <person name="Birren B."/>
        </authorList>
    </citation>
    <scope>NUCLEOTIDE SEQUENCE [LARGE SCALE GENOMIC DNA]</scope>
    <source>
        <strain evidence="8 9">ACS-301-V-Sch3b</strain>
    </source>
</reference>
<dbReference type="PROSITE" id="PS51898">
    <property type="entry name" value="TYR_RECOMBINASE"/>
    <property type="match status" value="1"/>
</dbReference>
<dbReference type="InterPro" id="IPR011010">
    <property type="entry name" value="DNA_brk_join_enz"/>
</dbReference>
<dbReference type="Pfam" id="PF14659">
    <property type="entry name" value="Phage_int_SAM_3"/>
    <property type="match status" value="1"/>
</dbReference>
<evidence type="ECO:0000256" key="3">
    <source>
        <dbReference type="ARBA" id="ARBA00023125"/>
    </source>
</evidence>
<dbReference type="HOGENOM" id="CLU_027562_17_1_7"/>
<dbReference type="InterPro" id="IPR044068">
    <property type="entry name" value="CB"/>
</dbReference>
<evidence type="ECO:0000256" key="4">
    <source>
        <dbReference type="ARBA" id="ARBA00023172"/>
    </source>
</evidence>
<dbReference type="GO" id="GO:0003677">
    <property type="term" value="F:DNA binding"/>
    <property type="evidence" value="ECO:0007669"/>
    <property type="project" value="UniProtKB-UniRule"/>
</dbReference>
<evidence type="ECO:0000256" key="1">
    <source>
        <dbReference type="ARBA" id="ARBA00008857"/>
    </source>
</evidence>
<dbReference type="PANTHER" id="PTHR30349">
    <property type="entry name" value="PHAGE INTEGRASE-RELATED"/>
    <property type="match status" value="1"/>
</dbReference>
<dbReference type="RefSeq" id="WP_016646619.1">
    <property type="nucleotide sequence ID" value="NZ_KE340326.1"/>
</dbReference>
<dbReference type="AlphaFoldDB" id="S3YL88"/>
<dbReference type="EMBL" id="AGYD01000005">
    <property type="protein sequence ID" value="EPH09245.1"/>
    <property type="molecule type" value="Genomic_DNA"/>
</dbReference>
<organism evidence="8 9">
    <name type="scientific">Campylobacter ureolyticus ACS-301-V-Sch3b</name>
    <dbReference type="NCBI Taxonomy" id="883165"/>
    <lineage>
        <taxon>Bacteria</taxon>
        <taxon>Pseudomonadati</taxon>
        <taxon>Campylobacterota</taxon>
        <taxon>Epsilonproteobacteria</taxon>
        <taxon>Campylobacterales</taxon>
        <taxon>Campylobacteraceae</taxon>
        <taxon>Campylobacter</taxon>
    </lineage>
</organism>
<evidence type="ECO:0000313" key="9">
    <source>
        <dbReference type="Proteomes" id="UP000014539"/>
    </source>
</evidence>
<evidence type="ECO:0000256" key="2">
    <source>
        <dbReference type="ARBA" id="ARBA00022908"/>
    </source>
</evidence>
<evidence type="ECO:0000259" key="7">
    <source>
        <dbReference type="PROSITE" id="PS51900"/>
    </source>
</evidence>
<dbReference type="InterPro" id="IPR050090">
    <property type="entry name" value="Tyrosine_recombinase_XerCD"/>
</dbReference>
<comment type="similarity">
    <text evidence="1">Belongs to the 'phage' integrase family.</text>
</comment>
<evidence type="ECO:0000259" key="6">
    <source>
        <dbReference type="PROSITE" id="PS51898"/>
    </source>
</evidence>
<dbReference type="InterPro" id="IPR002104">
    <property type="entry name" value="Integrase_catalytic"/>
</dbReference>